<proteinExistence type="predicted"/>
<keyword evidence="2" id="KW-1185">Reference proteome</keyword>
<name>A0AA35YZ39_LACSI</name>
<accession>A0AA35YZ39</accession>
<gene>
    <name evidence="1" type="ORF">LSALG_LOCUS22463</name>
</gene>
<protein>
    <submittedName>
        <fullName evidence="1">Uncharacterized protein</fullName>
    </submittedName>
</protein>
<dbReference type="EMBL" id="OX465080">
    <property type="protein sequence ID" value="CAI9282840.1"/>
    <property type="molecule type" value="Genomic_DNA"/>
</dbReference>
<organism evidence="1 2">
    <name type="scientific">Lactuca saligna</name>
    <name type="common">Willowleaf lettuce</name>
    <dbReference type="NCBI Taxonomy" id="75948"/>
    <lineage>
        <taxon>Eukaryota</taxon>
        <taxon>Viridiplantae</taxon>
        <taxon>Streptophyta</taxon>
        <taxon>Embryophyta</taxon>
        <taxon>Tracheophyta</taxon>
        <taxon>Spermatophyta</taxon>
        <taxon>Magnoliopsida</taxon>
        <taxon>eudicotyledons</taxon>
        <taxon>Gunneridae</taxon>
        <taxon>Pentapetalae</taxon>
        <taxon>asterids</taxon>
        <taxon>campanulids</taxon>
        <taxon>Asterales</taxon>
        <taxon>Asteraceae</taxon>
        <taxon>Cichorioideae</taxon>
        <taxon>Cichorieae</taxon>
        <taxon>Lactucinae</taxon>
        <taxon>Lactuca</taxon>
    </lineage>
</organism>
<evidence type="ECO:0000313" key="1">
    <source>
        <dbReference type="EMBL" id="CAI9282840.1"/>
    </source>
</evidence>
<sequence length="118" mass="13531">MHFFHQNPNRDIHWTGDYEEYLRIDSRNKKILVLANNISSTTSHLQSNVVFTVIHRPATTTRHPPPPPTGASILARPIPNLEYNIYMGEFAQLGQHYTSLQQEVGEIYMGVAKHTSEF</sequence>
<evidence type="ECO:0000313" key="2">
    <source>
        <dbReference type="Proteomes" id="UP001177003"/>
    </source>
</evidence>
<dbReference type="AlphaFoldDB" id="A0AA35YZ39"/>
<reference evidence="1" key="1">
    <citation type="submission" date="2023-04" db="EMBL/GenBank/DDBJ databases">
        <authorList>
            <person name="Vijverberg K."/>
            <person name="Xiong W."/>
            <person name="Schranz E."/>
        </authorList>
    </citation>
    <scope>NUCLEOTIDE SEQUENCE</scope>
</reference>
<dbReference type="Proteomes" id="UP001177003">
    <property type="component" value="Chromosome 4"/>
</dbReference>